<evidence type="ECO:0000256" key="9">
    <source>
        <dbReference type="ARBA" id="ARBA00023242"/>
    </source>
</evidence>
<evidence type="ECO:0000256" key="4">
    <source>
        <dbReference type="ARBA" id="ARBA00022763"/>
    </source>
</evidence>
<keyword evidence="6" id="KW-0238">DNA-binding</keyword>
<evidence type="ECO:0000256" key="5">
    <source>
        <dbReference type="ARBA" id="ARBA00022840"/>
    </source>
</evidence>
<dbReference type="GO" id="GO:0005815">
    <property type="term" value="C:microtubule organizing center"/>
    <property type="evidence" value="ECO:0007669"/>
    <property type="project" value="TreeGrafter"/>
</dbReference>
<keyword evidence="12" id="KW-1185">Reference proteome</keyword>
<evidence type="ECO:0000256" key="8">
    <source>
        <dbReference type="ARBA" id="ARBA00023204"/>
    </source>
</evidence>
<dbReference type="CDD" id="cd19489">
    <property type="entry name" value="Rad51D"/>
    <property type="match status" value="1"/>
</dbReference>
<dbReference type="GO" id="GO:0033063">
    <property type="term" value="C:Rad51B-Rad51C-Rad51D-XRCC2 complex"/>
    <property type="evidence" value="ECO:0007669"/>
    <property type="project" value="TreeGrafter"/>
</dbReference>
<name>A0A2J8AIP1_9CHLO</name>
<evidence type="ECO:0000256" key="1">
    <source>
        <dbReference type="ARBA" id="ARBA00004123"/>
    </source>
</evidence>
<dbReference type="Proteomes" id="UP000236333">
    <property type="component" value="Unassembled WGS sequence"/>
</dbReference>
<dbReference type="AlphaFoldDB" id="A0A2J8AIP1"/>
<protein>
    <submittedName>
        <fullName evidence="11">DNA repair protein RAD51 4</fullName>
    </submittedName>
</protein>
<dbReference type="InterPro" id="IPR013632">
    <property type="entry name" value="Rad51_C"/>
</dbReference>
<keyword evidence="9" id="KW-0539">Nucleus</keyword>
<keyword evidence="4" id="KW-0227">DNA damage</keyword>
<comment type="similarity">
    <text evidence="2">Belongs to the RecA family. RAD51 subfamily.</text>
</comment>
<proteinExistence type="inferred from homology"/>
<evidence type="ECO:0000256" key="6">
    <source>
        <dbReference type="ARBA" id="ARBA00023125"/>
    </source>
</evidence>
<evidence type="ECO:0000256" key="2">
    <source>
        <dbReference type="ARBA" id="ARBA00007095"/>
    </source>
</evidence>
<dbReference type="SUPFAM" id="SSF52540">
    <property type="entry name" value="P-loop containing nucleoside triphosphate hydrolases"/>
    <property type="match status" value="1"/>
</dbReference>
<evidence type="ECO:0000256" key="3">
    <source>
        <dbReference type="ARBA" id="ARBA00022741"/>
    </source>
</evidence>
<dbReference type="GO" id="GO:0000724">
    <property type="term" value="P:double-strand break repair via homologous recombination"/>
    <property type="evidence" value="ECO:0007669"/>
    <property type="project" value="TreeGrafter"/>
</dbReference>
<dbReference type="OrthoDB" id="336321at2759"/>
<dbReference type="GO" id="GO:0007131">
    <property type="term" value="P:reciprocal meiotic recombination"/>
    <property type="evidence" value="ECO:0007669"/>
    <property type="project" value="TreeGrafter"/>
</dbReference>
<accession>A0A2J8AIP1</accession>
<dbReference type="PROSITE" id="PS50162">
    <property type="entry name" value="RECA_2"/>
    <property type="match status" value="1"/>
</dbReference>
<dbReference type="GO" id="GO:0140664">
    <property type="term" value="F:ATP-dependent DNA damage sensor activity"/>
    <property type="evidence" value="ECO:0007669"/>
    <property type="project" value="InterPro"/>
</dbReference>
<dbReference type="PANTHER" id="PTHR46457">
    <property type="entry name" value="DNA REPAIR PROTEIN RAD51 HOMOLOG 4"/>
    <property type="match status" value="1"/>
</dbReference>
<dbReference type="EMBL" id="PGGS01000009">
    <property type="protein sequence ID" value="PNH12386.1"/>
    <property type="molecule type" value="Genomic_DNA"/>
</dbReference>
<evidence type="ECO:0000256" key="7">
    <source>
        <dbReference type="ARBA" id="ARBA00023172"/>
    </source>
</evidence>
<dbReference type="GO" id="GO:0005524">
    <property type="term" value="F:ATP binding"/>
    <property type="evidence" value="ECO:0007669"/>
    <property type="project" value="UniProtKB-KW"/>
</dbReference>
<keyword evidence="3" id="KW-0547">Nucleotide-binding</keyword>
<dbReference type="GO" id="GO:0000400">
    <property type="term" value="F:four-way junction DNA binding"/>
    <property type="evidence" value="ECO:0007669"/>
    <property type="project" value="TreeGrafter"/>
</dbReference>
<sequence length="366" mass="37535">MRWNELGSVLPQAALHQLANTFPSVESFLVSRSKLQGVHGSIQAGGGTHHADASALYDDAAAESVAAACLAPAWRTGLQLQLLLQRDVKLLPIGCLSIDHLLGGGLRQGTLTEWAGETASGKTQLCLLAAANTASMGLHVLYLDTTGSFAPERVLQFAEASAKADACTGNGPAWDEARRDDLAKRVLSHISVLRPATAAALLALLDRLAAALDAGQGQQGPDLGGAQAAAPGQAALMTGPSLLVVDSVSAVLSTILGNNQHTQGTALLMAAGRLLKQLAERNIAVLVSNHVTSAGTSSRAAGGGEGGGMGDRGVNAAVTVGVAGLRPALGEQWRPQPHMRIQLSIDEAHPQLSGMRLATLTASPLQ</sequence>
<comment type="caution">
    <text evidence="11">The sequence shown here is derived from an EMBL/GenBank/DDBJ whole genome shotgun (WGS) entry which is preliminary data.</text>
</comment>
<dbReference type="GO" id="GO:0003697">
    <property type="term" value="F:single-stranded DNA binding"/>
    <property type="evidence" value="ECO:0007669"/>
    <property type="project" value="TreeGrafter"/>
</dbReference>
<feature type="non-terminal residue" evidence="11">
    <location>
        <position position="366"/>
    </location>
</feature>
<dbReference type="GO" id="GO:0005657">
    <property type="term" value="C:replication fork"/>
    <property type="evidence" value="ECO:0007669"/>
    <property type="project" value="TreeGrafter"/>
</dbReference>
<keyword evidence="5" id="KW-0067">ATP-binding</keyword>
<evidence type="ECO:0000313" key="11">
    <source>
        <dbReference type="EMBL" id="PNH12386.1"/>
    </source>
</evidence>
<dbReference type="InterPro" id="IPR027417">
    <property type="entry name" value="P-loop_NTPase"/>
</dbReference>
<dbReference type="Gene3D" id="3.40.50.300">
    <property type="entry name" value="P-loop containing nucleotide triphosphate hydrolases"/>
    <property type="match status" value="1"/>
</dbReference>
<dbReference type="Pfam" id="PF08423">
    <property type="entry name" value="Rad51"/>
    <property type="match status" value="1"/>
</dbReference>
<keyword evidence="7" id="KW-0233">DNA recombination</keyword>
<evidence type="ECO:0000313" key="12">
    <source>
        <dbReference type="Proteomes" id="UP000236333"/>
    </source>
</evidence>
<evidence type="ECO:0000259" key="10">
    <source>
        <dbReference type="PROSITE" id="PS50162"/>
    </source>
</evidence>
<organism evidence="11 12">
    <name type="scientific">Tetrabaena socialis</name>
    <dbReference type="NCBI Taxonomy" id="47790"/>
    <lineage>
        <taxon>Eukaryota</taxon>
        <taxon>Viridiplantae</taxon>
        <taxon>Chlorophyta</taxon>
        <taxon>core chlorophytes</taxon>
        <taxon>Chlorophyceae</taxon>
        <taxon>CS clade</taxon>
        <taxon>Chlamydomonadales</taxon>
        <taxon>Tetrabaenaceae</taxon>
        <taxon>Tetrabaena</taxon>
    </lineage>
</organism>
<reference evidence="11 12" key="1">
    <citation type="journal article" date="2017" name="Mol. Biol. Evol.">
        <title>The 4-celled Tetrabaena socialis nuclear genome reveals the essential components for genetic control of cell number at the origin of multicellularity in the volvocine lineage.</title>
        <authorList>
            <person name="Featherston J."/>
            <person name="Arakaki Y."/>
            <person name="Hanschen E.R."/>
            <person name="Ferris P.J."/>
            <person name="Michod R.E."/>
            <person name="Olson B.J.S.C."/>
            <person name="Nozaki H."/>
            <person name="Durand P.M."/>
        </authorList>
    </citation>
    <scope>NUCLEOTIDE SEQUENCE [LARGE SCALE GENOMIC DNA]</scope>
    <source>
        <strain evidence="11 12">NIES-571</strain>
    </source>
</reference>
<dbReference type="PANTHER" id="PTHR46457:SF1">
    <property type="entry name" value="DNA REPAIR PROTEIN RAD51 HOMOLOG 4"/>
    <property type="match status" value="1"/>
</dbReference>
<comment type="subcellular location">
    <subcellularLocation>
        <location evidence="1">Nucleus</location>
    </subcellularLocation>
</comment>
<keyword evidence="8" id="KW-0234">DNA repair</keyword>
<dbReference type="GO" id="GO:0042148">
    <property type="term" value="P:DNA strand invasion"/>
    <property type="evidence" value="ECO:0007669"/>
    <property type="project" value="TreeGrafter"/>
</dbReference>
<dbReference type="InterPro" id="IPR051988">
    <property type="entry name" value="HRR_RAD51_Paralog"/>
</dbReference>
<dbReference type="InterPro" id="IPR020588">
    <property type="entry name" value="RecA_ATP-bd"/>
</dbReference>
<feature type="domain" description="RecA family profile 1" evidence="10">
    <location>
        <begin position="87"/>
        <end position="291"/>
    </location>
</feature>
<gene>
    <name evidence="11" type="ORF">TSOC_000681</name>
</gene>
<dbReference type="InterPro" id="IPR047323">
    <property type="entry name" value="Rad51D_C"/>
</dbReference>
<dbReference type="GO" id="GO:0000723">
    <property type="term" value="P:telomere maintenance"/>
    <property type="evidence" value="ECO:0007669"/>
    <property type="project" value="TreeGrafter"/>
</dbReference>